<name>A0AAV4WGW8_9ARAC</name>
<dbReference type="Pfam" id="PF00100">
    <property type="entry name" value="Zona_pellucida"/>
    <property type="match status" value="1"/>
</dbReference>
<dbReference type="InterPro" id="IPR042235">
    <property type="entry name" value="ZP-C_dom"/>
</dbReference>
<evidence type="ECO:0000313" key="3">
    <source>
        <dbReference type="EMBL" id="GIY82090.1"/>
    </source>
</evidence>
<evidence type="ECO:0000259" key="2">
    <source>
        <dbReference type="PROSITE" id="PS51034"/>
    </source>
</evidence>
<dbReference type="InterPro" id="IPR001507">
    <property type="entry name" value="ZP_dom"/>
</dbReference>
<evidence type="ECO:0000313" key="4">
    <source>
        <dbReference type="Proteomes" id="UP001054837"/>
    </source>
</evidence>
<protein>
    <recommendedName>
        <fullName evidence="2">ZP domain-containing protein</fullName>
    </recommendedName>
</protein>
<dbReference type="InterPro" id="IPR052774">
    <property type="entry name" value="Celegans_DevNeuronal_Protein"/>
</dbReference>
<dbReference type="PROSITE" id="PS51034">
    <property type="entry name" value="ZP_2"/>
    <property type="match status" value="1"/>
</dbReference>
<dbReference type="Proteomes" id="UP001054837">
    <property type="component" value="Unassembled WGS sequence"/>
</dbReference>
<gene>
    <name evidence="3" type="primary">B4U79_04274</name>
    <name evidence="3" type="ORF">CDAR_505931</name>
</gene>
<dbReference type="InterPro" id="IPR055355">
    <property type="entry name" value="ZP-C"/>
</dbReference>
<dbReference type="GO" id="GO:0009653">
    <property type="term" value="P:anatomical structure morphogenesis"/>
    <property type="evidence" value="ECO:0007669"/>
    <property type="project" value="TreeGrafter"/>
</dbReference>
<sequence>MGFSLFRTLCDNILLAPVSRSVSAEERIADGLSHQKDFYCPWKSRNRHYTDYSSVVRALKRGSSDKSRGKPSLPDLSLHIVDMKGEERETVSLGELLRVQVRMSDEDTYGIFVRNLVAKDGSGGNNLTLIDNTGCPVEVKMMREVRTIEPQSKSLEGYLEAFTFTGSSMLELEAEVETCLEHCKPVLCQIPTGRREDDTETVSSFGRKKRESGAEEVLSSVTLSRSVAIQAEDFASVKSLQPENYASPVTAPSLLDKFLNHFRADWDSHSNGCSICTDDYKKGVILVENKTALYFFE</sequence>
<feature type="domain" description="ZP" evidence="2">
    <location>
        <begin position="1"/>
        <end position="195"/>
    </location>
</feature>
<proteinExistence type="predicted"/>
<accession>A0AAV4WGW8</accession>
<reference evidence="3 4" key="1">
    <citation type="submission" date="2021-06" db="EMBL/GenBank/DDBJ databases">
        <title>Caerostris darwini draft genome.</title>
        <authorList>
            <person name="Kono N."/>
            <person name="Arakawa K."/>
        </authorList>
    </citation>
    <scope>NUCLEOTIDE SEQUENCE [LARGE SCALE GENOMIC DNA]</scope>
</reference>
<keyword evidence="1" id="KW-1015">Disulfide bond</keyword>
<dbReference type="Gene3D" id="2.60.40.4100">
    <property type="entry name" value="Zona pellucida, ZP-C domain"/>
    <property type="match status" value="1"/>
</dbReference>
<dbReference type="PANTHER" id="PTHR47327:SF2">
    <property type="entry name" value="FI18240P1-RELATED"/>
    <property type="match status" value="1"/>
</dbReference>
<comment type="caution">
    <text evidence="3">The sequence shown here is derived from an EMBL/GenBank/DDBJ whole genome shotgun (WGS) entry which is preliminary data.</text>
</comment>
<keyword evidence="4" id="KW-1185">Reference proteome</keyword>
<dbReference type="PANTHER" id="PTHR47327">
    <property type="entry name" value="FI18240P1-RELATED"/>
    <property type="match status" value="1"/>
</dbReference>
<organism evidence="3 4">
    <name type="scientific">Caerostris darwini</name>
    <dbReference type="NCBI Taxonomy" id="1538125"/>
    <lineage>
        <taxon>Eukaryota</taxon>
        <taxon>Metazoa</taxon>
        <taxon>Ecdysozoa</taxon>
        <taxon>Arthropoda</taxon>
        <taxon>Chelicerata</taxon>
        <taxon>Arachnida</taxon>
        <taxon>Araneae</taxon>
        <taxon>Araneomorphae</taxon>
        <taxon>Entelegynae</taxon>
        <taxon>Araneoidea</taxon>
        <taxon>Araneidae</taxon>
        <taxon>Caerostris</taxon>
    </lineage>
</organism>
<dbReference type="AlphaFoldDB" id="A0AAV4WGW8"/>
<evidence type="ECO:0000256" key="1">
    <source>
        <dbReference type="ARBA" id="ARBA00023157"/>
    </source>
</evidence>
<dbReference type="EMBL" id="BPLQ01014688">
    <property type="protein sequence ID" value="GIY82090.1"/>
    <property type="molecule type" value="Genomic_DNA"/>
</dbReference>